<keyword evidence="5" id="KW-1185">Reference proteome</keyword>
<dbReference type="InterPro" id="IPR015797">
    <property type="entry name" value="NUDIX_hydrolase-like_dom_sf"/>
</dbReference>
<dbReference type="Proteomes" id="UP001281447">
    <property type="component" value="Unassembled WGS sequence"/>
</dbReference>
<reference evidence="4 5" key="1">
    <citation type="submission" date="2023-10" db="EMBL/GenBank/DDBJ databases">
        <title>Virgibacillus halophilus 5B73C genome.</title>
        <authorList>
            <person name="Miliotis G."/>
            <person name="Sengupta P."/>
            <person name="Hameed A."/>
            <person name="Chuvochina M."/>
            <person name="Mcdonagh F."/>
            <person name="Simpson A.C."/>
            <person name="Singh N.K."/>
            <person name="Rekha P.D."/>
            <person name="Raman K."/>
            <person name="Hugenholtz P."/>
            <person name="Venkateswaran K."/>
        </authorList>
    </citation>
    <scope>NUCLEOTIDE SEQUENCE [LARGE SCALE GENOMIC DNA]</scope>
    <source>
        <strain evidence="4 5">5B73C</strain>
    </source>
</reference>
<organism evidence="4 5">
    <name type="scientific">Tigheibacillus halophilus</name>
    <dbReference type="NCBI Taxonomy" id="361280"/>
    <lineage>
        <taxon>Bacteria</taxon>
        <taxon>Bacillati</taxon>
        <taxon>Bacillota</taxon>
        <taxon>Bacilli</taxon>
        <taxon>Bacillales</taxon>
        <taxon>Bacillaceae</taxon>
        <taxon>Tigheibacillus</taxon>
    </lineage>
</organism>
<evidence type="ECO:0000256" key="1">
    <source>
        <dbReference type="ARBA" id="ARBA00001946"/>
    </source>
</evidence>
<dbReference type="PANTHER" id="PTHR43046:SF2">
    <property type="entry name" value="8-OXO-DGTP DIPHOSPHATASE-RELATED"/>
    <property type="match status" value="1"/>
</dbReference>
<dbReference type="PRINTS" id="PR00502">
    <property type="entry name" value="NUDIXFAMILY"/>
</dbReference>
<dbReference type="SUPFAM" id="SSF55811">
    <property type="entry name" value="Nudix"/>
    <property type="match status" value="1"/>
</dbReference>
<dbReference type="PANTHER" id="PTHR43046">
    <property type="entry name" value="GDP-MANNOSE MANNOSYL HYDROLASE"/>
    <property type="match status" value="1"/>
</dbReference>
<sequence length="157" mass="18258">MQRVANCILMHEGQILLLKKPSRGWYAMPGGKMETGETIKEAAVREYREETGIHLREPQLAGVFTFNIFNQDHLDDEWMMFTFVCKEFSGELNAYCREGELEWQPLEQIAHLPMAAGDRKIFEHVLVSNKILYGNFAYTKDYELLHSRLDPQQMDNG</sequence>
<name>A0ABU5CAR1_9BACI</name>
<proteinExistence type="predicted"/>
<accession>A0ABU5CAR1</accession>
<dbReference type="CDD" id="cd18886">
    <property type="entry name" value="NUDIX_MutT_Nudt1"/>
    <property type="match status" value="1"/>
</dbReference>
<dbReference type="InterPro" id="IPR000086">
    <property type="entry name" value="NUDIX_hydrolase_dom"/>
</dbReference>
<dbReference type="InterPro" id="IPR020476">
    <property type="entry name" value="Nudix_hydrolase"/>
</dbReference>
<comment type="caution">
    <text evidence="4">The sequence shown here is derived from an EMBL/GenBank/DDBJ whole genome shotgun (WGS) entry which is preliminary data.</text>
</comment>
<evidence type="ECO:0000256" key="2">
    <source>
        <dbReference type="ARBA" id="ARBA00022801"/>
    </source>
</evidence>
<dbReference type="Pfam" id="PF00293">
    <property type="entry name" value="NUDIX"/>
    <property type="match status" value="1"/>
</dbReference>
<dbReference type="PROSITE" id="PS51462">
    <property type="entry name" value="NUDIX"/>
    <property type="match status" value="1"/>
</dbReference>
<evidence type="ECO:0000259" key="3">
    <source>
        <dbReference type="PROSITE" id="PS51462"/>
    </source>
</evidence>
<keyword evidence="2" id="KW-0378">Hydrolase</keyword>
<protein>
    <submittedName>
        <fullName evidence="4">8-oxo-dGTP diphosphatase</fullName>
    </submittedName>
</protein>
<gene>
    <name evidence="4" type="ORF">RWE15_18150</name>
</gene>
<feature type="domain" description="Nudix hydrolase" evidence="3">
    <location>
        <begin position="1"/>
        <end position="127"/>
    </location>
</feature>
<comment type="cofactor">
    <cofactor evidence="1">
        <name>Mg(2+)</name>
        <dbReference type="ChEBI" id="CHEBI:18420"/>
    </cofactor>
</comment>
<dbReference type="Gene3D" id="3.90.79.10">
    <property type="entry name" value="Nucleoside Triphosphate Pyrophosphohydrolase"/>
    <property type="match status" value="1"/>
</dbReference>
<dbReference type="RefSeq" id="WP_390352329.1">
    <property type="nucleotide sequence ID" value="NZ_JBHUIZ010000003.1"/>
</dbReference>
<evidence type="ECO:0000313" key="4">
    <source>
        <dbReference type="EMBL" id="MDY0395951.1"/>
    </source>
</evidence>
<dbReference type="EMBL" id="JAWDIP010000004">
    <property type="protein sequence ID" value="MDY0395951.1"/>
    <property type="molecule type" value="Genomic_DNA"/>
</dbReference>
<evidence type="ECO:0000313" key="5">
    <source>
        <dbReference type="Proteomes" id="UP001281447"/>
    </source>
</evidence>